<organism evidence="1 2">
    <name type="scientific">Sarocladium strictum</name>
    <name type="common">Black bundle disease fungus</name>
    <name type="synonym">Acremonium strictum</name>
    <dbReference type="NCBI Taxonomy" id="5046"/>
    <lineage>
        <taxon>Eukaryota</taxon>
        <taxon>Fungi</taxon>
        <taxon>Dikarya</taxon>
        <taxon>Ascomycota</taxon>
        <taxon>Pezizomycotina</taxon>
        <taxon>Sordariomycetes</taxon>
        <taxon>Hypocreomycetidae</taxon>
        <taxon>Hypocreales</taxon>
        <taxon>Sarocladiaceae</taxon>
        <taxon>Sarocladium</taxon>
    </lineage>
</organism>
<evidence type="ECO:0000313" key="2">
    <source>
        <dbReference type="Proteomes" id="UP001175261"/>
    </source>
</evidence>
<dbReference type="PANTHER" id="PTHR37018:SF1">
    <property type="entry name" value="CULTURE SPECIFIC PROTEIN, PUTATIVE (AFU_ORTHOLOGUE AFUA_2G00130)-RELATED"/>
    <property type="match status" value="1"/>
</dbReference>
<keyword evidence="2" id="KW-1185">Reference proteome</keyword>
<evidence type="ECO:0000313" key="1">
    <source>
        <dbReference type="EMBL" id="KAK0390539.1"/>
    </source>
</evidence>
<dbReference type="Gene3D" id="3.30.470.20">
    <property type="entry name" value="ATP-grasp fold, B domain"/>
    <property type="match status" value="1"/>
</dbReference>
<dbReference type="SUPFAM" id="SSF56059">
    <property type="entry name" value="Glutathione synthetase ATP-binding domain-like"/>
    <property type="match status" value="1"/>
</dbReference>
<protein>
    <submittedName>
        <fullName evidence="1">Uncharacterized protein</fullName>
    </submittedName>
</protein>
<name>A0AA39GP50_SARSR</name>
<gene>
    <name evidence="1" type="ORF">NLU13_0043</name>
</gene>
<dbReference type="AlphaFoldDB" id="A0AA39GP50"/>
<sequence>MLMMSSSSPTLPTIRLDATLSELYGWASPRLADKKIAQLLCGISAAMPLSKDVPRNLKYLYHDASFTRPALDDKSDAAKLRDAFISGDTSVLLFYIGSDKDQKAHDKAEADRTMAVLDRTQQPELLFCPGPSELPIKDANIDLVAYKIALDDLDKYNLLIPAETHWFLNSKEALARSGLPTPRCTVIELDGFSSKADSCCDSCRESHDPISIPLNCAGVRGMWLAEQSQKVYDVLSGYPVPFVLKNQQTFGGAGTYLIRTEDDRQALLDDFRGGVLSHLLATVTEHNHHLSPGNLLFSDFVTEPIGDYGVTFFVADDEKEPMFLAASEQLTDDDNAWIGSTINYDRQEELKRKFGPLIKKIAEWLQGYGYVGPCGADILETASKADESNGADGTGEEHWPNFHVVDLNVRTSGSLCLPLLGGHFTSRGLQSASSFSISVRKDRDDFIALFPTEFEDGSMAILSWYRDPRTGVSLADVAVGAKDARKLKEEMQRVRDSTDQVTF</sequence>
<dbReference type="Proteomes" id="UP001175261">
    <property type="component" value="Unassembled WGS sequence"/>
</dbReference>
<dbReference type="EMBL" id="JAPDFR010000001">
    <property type="protein sequence ID" value="KAK0390539.1"/>
    <property type="molecule type" value="Genomic_DNA"/>
</dbReference>
<dbReference type="PANTHER" id="PTHR37018">
    <property type="entry name" value="CULTURE SPECIFIC PROTEIN, PUTATIVE (AFU_ORTHOLOGUE AFUA_2G00130)-RELATED"/>
    <property type="match status" value="1"/>
</dbReference>
<proteinExistence type="predicted"/>
<accession>A0AA39GP50</accession>
<reference evidence="1" key="1">
    <citation type="submission" date="2022-10" db="EMBL/GenBank/DDBJ databases">
        <title>Determination and structural analysis of whole genome sequence of Sarocladium strictum F4-1.</title>
        <authorList>
            <person name="Hu L."/>
            <person name="Jiang Y."/>
        </authorList>
    </citation>
    <scope>NUCLEOTIDE SEQUENCE</scope>
    <source>
        <strain evidence="1">F4-1</strain>
    </source>
</reference>
<dbReference type="InterPro" id="IPR053269">
    <property type="entry name" value="Asp-Met_ligase"/>
</dbReference>
<comment type="caution">
    <text evidence="1">The sequence shown here is derived from an EMBL/GenBank/DDBJ whole genome shotgun (WGS) entry which is preliminary data.</text>
</comment>